<evidence type="ECO:0000256" key="4">
    <source>
        <dbReference type="ARBA" id="ARBA00023004"/>
    </source>
</evidence>
<dbReference type="GO" id="GO:0004497">
    <property type="term" value="F:monooxygenase activity"/>
    <property type="evidence" value="ECO:0007669"/>
    <property type="project" value="InterPro"/>
</dbReference>
<organism evidence="5 6">
    <name type="scientific">Taxus chinensis</name>
    <name type="common">Chinese yew</name>
    <name type="synonym">Taxus wallichiana var. chinensis</name>
    <dbReference type="NCBI Taxonomy" id="29808"/>
    <lineage>
        <taxon>Eukaryota</taxon>
        <taxon>Viridiplantae</taxon>
        <taxon>Streptophyta</taxon>
        <taxon>Embryophyta</taxon>
        <taxon>Tracheophyta</taxon>
        <taxon>Spermatophyta</taxon>
        <taxon>Pinopsida</taxon>
        <taxon>Pinidae</taxon>
        <taxon>Conifers II</taxon>
        <taxon>Cupressales</taxon>
        <taxon>Taxaceae</taxon>
        <taxon>Taxus</taxon>
    </lineage>
</organism>
<evidence type="ECO:0000256" key="3">
    <source>
        <dbReference type="ARBA" id="ARBA00023002"/>
    </source>
</evidence>
<dbReference type="GO" id="GO:0005506">
    <property type="term" value="F:iron ion binding"/>
    <property type="evidence" value="ECO:0007669"/>
    <property type="project" value="InterPro"/>
</dbReference>
<dbReference type="AlphaFoldDB" id="A0AA38LIY7"/>
<dbReference type="SUPFAM" id="SSF48264">
    <property type="entry name" value="Cytochrome P450"/>
    <property type="match status" value="1"/>
</dbReference>
<dbReference type="GO" id="GO:0016705">
    <property type="term" value="F:oxidoreductase activity, acting on paired donors, with incorporation or reduction of molecular oxygen"/>
    <property type="evidence" value="ECO:0007669"/>
    <property type="project" value="InterPro"/>
</dbReference>
<comment type="caution">
    <text evidence="5">The sequence shown here is derived from an EMBL/GenBank/DDBJ whole genome shotgun (WGS) entry which is preliminary data.</text>
</comment>
<name>A0AA38LIY7_TAXCH</name>
<sequence>DVLKRFAFDNICKVAFGFDPACLHISLPVSEFAEAFDVATDLSVKRFTDLLPFVWMVKRMLNVGSEKRLRRAIR</sequence>
<feature type="non-terminal residue" evidence="5">
    <location>
        <position position="1"/>
    </location>
</feature>
<protein>
    <recommendedName>
        <fullName evidence="7">Cytochrome P450</fullName>
    </recommendedName>
</protein>
<dbReference type="Gene3D" id="1.10.630.10">
    <property type="entry name" value="Cytochrome P450"/>
    <property type="match status" value="1"/>
</dbReference>
<evidence type="ECO:0000313" key="5">
    <source>
        <dbReference type="EMBL" id="KAH9322702.1"/>
    </source>
</evidence>
<dbReference type="GO" id="GO:0020037">
    <property type="term" value="F:heme binding"/>
    <property type="evidence" value="ECO:0007669"/>
    <property type="project" value="InterPro"/>
</dbReference>
<dbReference type="PANTHER" id="PTHR24296">
    <property type="entry name" value="CYTOCHROME P450"/>
    <property type="match status" value="1"/>
</dbReference>
<evidence type="ECO:0008006" key="7">
    <source>
        <dbReference type="Google" id="ProtNLM"/>
    </source>
</evidence>
<evidence type="ECO:0000256" key="1">
    <source>
        <dbReference type="ARBA" id="ARBA00010617"/>
    </source>
</evidence>
<keyword evidence="3" id="KW-0560">Oxidoreductase</keyword>
<dbReference type="InterPro" id="IPR036396">
    <property type="entry name" value="Cyt_P450_sf"/>
</dbReference>
<accession>A0AA38LIY7</accession>
<keyword evidence="2" id="KW-0479">Metal-binding</keyword>
<comment type="similarity">
    <text evidence="1">Belongs to the cytochrome P450 family.</text>
</comment>
<proteinExistence type="inferred from homology"/>
<keyword evidence="6" id="KW-1185">Reference proteome</keyword>
<dbReference type="EMBL" id="JAHRHJ020000003">
    <property type="protein sequence ID" value="KAH9322702.1"/>
    <property type="molecule type" value="Genomic_DNA"/>
</dbReference>
<keyword evidence="4" id="KW-0408">Iron</keyword>
<gene>
    <name evidence="5" type="ORF">KI387_017341</name>
</gene>
<dbReference type="Proteomes" id="UP000824469">
    <property type="component" value="Unassembled WGS sequence"/>
</dbReference>
<evidence type="ECO:0000256" key="2">
    <source>
        <dbReference type="ARBA" id="ARBA00022723"/>
    </source>
</evidence>
<reference evidence="5 6" key="1">
    <citation type="journal article" date="2021" name="Nat. Plants">
        <title>The Taxus genome provides insights into paclitaxel biosynthesis.</title>
        <authorList>
            <person name="Xiong X."/>
            <person name="Gou J."/>
            <person name="Liao Q."/>
            <person name="Li Y."/>
            <person name="Zhou Q."/>
            <person name="Bi G."/>
            <person name="Li C."/>
            <person name="Du R."/>
            <person name="Wang X."/>
            <person name="Sun T."/>
            <person name="Guo L."/>
            <person name="Liang H."/>
            <person name="Lu P."/>
            <person name="Wu Y."/>
            <person name="Zhang Z."/>
            <person name="Ro D.K."/>
            <person name="Shang Y."/>
            <person name="Huang S."/>
            <person name="Yan J."/>
        </authorList>
    </citation>
    <scope>NUCLEOTIDE SEQUENCE [LARGE SCALE GENOMIC DNA]</scope>
    <source>
        <strain evidence="5">Ta-2019</strain>
    </source>
</reference>
<feature type="non-terminal residue" evidence="5">
    <location>
        <position position="74"/>
    </location>
</feature>
<evidence type="ECO:0000313" key="6">
    <source>
        <dbReference type="Proteomes" id="UP000824469"/>
    </source>
</evidence>